<organism evidence="1 2">
    <name type="scientific">Glossina brevipalpis</name>
    <dbReference type="NCBI Taxonomy" id="37001"/>
    <lineage>
        <taxon>Eukaryota</taxon>
        <taxon>Metazoa</taxon>
        <taxon>Ecdysozoa</taxon>
        <taxon>Arthropoda</taxon>
        <taxon>Hexapoda</taxon>
        <taxon>Insecta</taxon>
        <taxon>Pterygota</taxon>
        <taxon>Neoptera</taxon>
        <taxon>Endopterygota</taxon>
        <taxon>Diptera</taxon>
        <taxon>Brachycera</taxon>
        <taxon>Muscomorpha</taxon>
        <taxon>Hippoboscoidea</taxon>
        <taxon>Glossinidae</taxon>
        <taxon>Glossina</taxon>
    </lineage>
</organism>
<evidence type="ECO:0000313" key="2">
    <source>
        <dbReference type="Proteomes" id="UP000091820"/>
    </source>
</evidence>
<accession>A0A1A9WYA0</accession>
<protein>
    <submittedName>
        <fullName evidence="1">Uncharacterized protein</fullName>
    </submittedName>
</protein>
<dbReference type="VEuPathDB" id="VectorBase:GBRI037059"/>
<dbReference type="EnsemblMetazoa" id="GBRI037059-RA">
    <property type="protein sequence ID" value="GBRI037059-PA"/>
    <property type="gene ID" value="GBRI037059"/>
</dbReference>
<reference evidence="2" key="1">
    <citation type="submission" date="2014-03" db="EMBL/GenBank/DDBJ databases">
        <authorList>
            <person name="Aksoy S."/>
            <person name="Warren W."/>
            <person name="Wilson R.K."/>
        </authorList>
    </citation>
    <scope>NUCLEOTIDE SEQUENCE [LARGE SCALE GENOMIC DNA]</scope>
    <source>
        <strain evidence="2">IAEA</strain>
    </source>
</reference>
<proteinExistence type="predicted"/>
<name>A0A1A9WYA0_9MUSC</name>
<sequence>MELKNSDSCPLQSPLIDYQSACCLVTELNRCDIPCDPINIDISTSTYVLFQTNALKASDFLIV</sequence>
<dbReference type="Proteomes" id="UP000091820">
    <property type="component" value="Unassembled WGS sequence"/>
</dbReference>
<keyword evidence="2" id="KW-1185">Reference proteome</keyword>
<dbReference type="AlphaFoldDB" id="A0A1A9WYA0"/>
<reference evidence="1" key="2">
    <citation type="submission" date="2020-05" db="UniProtKB">
        <authorList>
            <consortium name="EnsemblMetazoa"/>
        </authorList>
    </citation>
    <scope>IDENTIFICATION</scope>
    <source>
        <strain evidence="1">IAEA</strain>
    </source>
</reference>
<evidence type="ECO:0000313" key="1">
    <source>
        <dbReference type="EnsemblMetazoa" id="GBRI037059-PA"/>
    </source>
</evidence>